<dbReference type="HOGENOM" id="CLU_3435972_0_0_1"/>
<reference evidence="1 2" key="1">
    <citation type="journal article" date="2012" name="Appl. Environ. Microbiol.">
        <title>Short-read sequencing for genomic analysis of the brown rot fungus Fibroporia radiculosa.</title>
        <authorList>
            <person name="Tang J.D."/>
            <person name="Perkins A.D."/>
            <person name="Sonstegard T.S."/>
            <person name="Schroeder S.G."/>
            <person name="Burgess S.C."/>
            <person name="Diehl S.V."/>
        </authorList>
    </citation>
    <scope>NUCLEOTIDE SEQUENCE [LARGE SCALE GENOMIC DNA]</scope>
    <source>
        <strain evidence="1 2">TFFH 294</strain>
    </source>
</reference>
<dbReference type="EMBL" id="HE797665">
    <property type="protein sequence ID" value="CCM07134.1"/>
    <property type="molecule type" value="Genomic_DNA"/>
</dbReference>
<organism evidence="1 2">
    <name type="scientific">Fibroporia radiculosa</name>
    <dbReference type="NCBI Taxonomy" id="599839"/>
    <lineage>
        <taxon>Eukaryota</taxon>
        <taxon>Fungi</taxon>
        <taxon>Dikarya</taxon>
        <taxon>Basidiomycota</taxon>
        <taxon>Agaricomycotina</taxon>
        <taxon>Agaricomycetes</taxon>
        <taxon>Polyporales</taxon>
        <taxon>Fibroporiaceae</taxon>
        <taxon>Fibroporia</taxon>
    </lineage>
</organism>
<gene>
    <name evidence="1" type="ORF">FIBRA_09470</name>
</gene>
<evidence type="ECO:0000313" key="2">
    <source>
        <dbReference type="Proteomes" id="UP000006352"/>
    </source>
</evidence>
<dbReference type="InParanoid" id="J7S6I5"/>
<proteinExistence type="predicted"/>
<keyword evidence="2" id="KW-1185">Reference proteome</keyword>
<protein>
    <submittedName>
        <fullName evidence="1">Uncharacterized protein</fullName>
    </submittedName>
</protein>
<accession>J7S6I5</accession>
<evidence type="ECO:0000313" key="1">
    <source>
        <dbReference type="EMBL" id="CCM07134.1"/>
    </source>
</evidence>
<name>J7S6I5_9APHY</name>
<sequence>MGIVHDQTWSPKL</sequence>
<dbReference type="Proteomes" id="UP000006352">
    <property type="component" value="Unassembled WGS sequence"/>
</dbReference>